<dbReference type="PANTHER" id="PTHR10434">
    <property type="entry name" value="1-ACYL-SN-GLYCEROL-3-PHOSPHATE ACYLTRANSFERASE"/>
    <property type="match status" value="1"/>
</dbReference>
<dbReference type="SUPFAM" id="SSF69593">
    <property type="entry name" value="Glycerol-3-phosphate (1)-acyltransferase"/>
    <property type="match status" value="1"/>
</dbReference>
<name>A0AAD7XQY3_9STRA</name>
<evidence type="ECO:0000313" key="6">
    <source>
        <dbReference type="Proteomes" id="UP001230188"/>
    </source>
</evidence>
<sequence length="250" mass="28475">MGNKCRRRRYEGVWGVLYIFYLVGVGLNLTACWFLVKTIVAVVLGRPKPKHSEFTEALLSFLSPKVLEVETAPTNDGCIVLANHVNWSDFVIDICLVPRGVYVSRNVLKFLFFPGSIFRDLLFGDCIFFKRGNKESKPQLYKQVVDKVNEGRSVIVYPEGTRNPSRKKMNLKLGLVKLAFKVGAPVYVSMTSNKETICDEHRKLVTIGVEIRNKKSNLIKPGDYDGLDDFIAEVQREWDRLWDDIIIAPS</sequence>
<evidence type="ECO:0000256" key="3">
    <source>
        <dbReference type="SAM" id="Phobius"/>
    </source>
</evidence>
<dbReference type="Pfam" id="PF01553">
    <property type="entry name" value="Acyltransferase"/>
    <property type="match status" value="1"/>
</dbReference>
<evidence type="ECO:0000313" key="5">
    <source>
        <dbReference type="EMBL" id="KAJ8605826.1"/>
    </source>
</evidence>
<keyword evidence="1" id="KW-0808">Transferase</keyword>
<dbReference type="GO" id="GO:0003841">
    <property type="term" value="F:1-acylglycerol-3-phosphate O-acyltransferase activity"/>
    <property type="evidence" value="ECO:0007669"/>
    <property type="project" value="TreeGrafter"/>
</dbReference>
<keyword evidence="2" id="KW-0012">Acyltransferase</keyword>
<protein>
    <recommendedName>
        <fullName evidence="4">Phospholipid/glycerol acyltransferase domain-containing protein</fullName>
    </recommendedName>
</protein>
<evidence type="ECO:0000256" key="2">
    <source>
        <dbReference type="ARBA" id="ARBA00023315"/>
    </source>
</evidence>
<dbReference type="EMBL" id="JAQMWT010000309">
    <property type="protein sequence ID" value="KAJ8605826.1"/>
    <property type="molecule type" value="Genomic_DNA"/>
</dbReference>
<evidence type="ECO:0000259" key="4">
    <source>
        <dbReference type="SMART" id="SM00563"/>
    </source>
</evidence>
<feature type="domain" description="Phospholipid/glycerol acyltransferase" evidence="4">
    <location>
        <begin position="78"/>
        <end position="191"/>
    </location>
</feature>
<dbReference type="Proteomes" id="UP001230188">
    <property type="component" value="Unassembled WGS sequence"/>
</dbReference>
<dbReference type="AlphaFoldDB" id="A0AAD7XQY3"/>
<dbReference type="SMART" id="SM00563">
    <property type="entry name" value="PlsC"/>
    <property type="match status" value="1"/>
</dbReference>
<feature type="transmembrane region" description="Helical" evidence="3">
    <location>
        <begin position="12"/>
        <end position="36"/>
    </location>
</feature>
<proteinExistence type="predicted"/>
<accession>A0AAD7XQY3</accession>
<reference evidence="5" key="1">
    <citation type="submission" date="2023-01" db="EMBL/GenBank/DDBJ databases">
        <title>Metagenome sequencing of chrysophaentin producing Chrysophaeum taylorii.</title>
        <authorList>
            <person name="Davison J."/>
            <person name="Bewley C."/>
        </authorList>
    </citation>
    <scope>NUCLEOTIDE SEQUENCE</scope>
    <source>
        <strain evidence="5">NIES-1699</strain>
    </source>
</reference>
<comment type="caution">
    <text evidence="5">The sequence shown here is derived from an EMBL/GenBank/DDBJ whole genome shotgun (WGS) entry which is preliminary data.</text>
</comment>
<dbReference type="GO" id="GO:0006654">
    <property type="term" value="P:phosphatidic acid biosynthetic process"/>
    <property type="evidence" value="ECO:0007669"/>
    <property type="project" value="TreeGrafter"/>
</dbReference>
<gene>
    <name evidence="5" type="ORF">CTAYLR_000596</name>
</gene>
<evidence type="ECO:0000256" key="1">
    <source>
        <dbReference type="ARBA" id="ARBA00022679"/>
    </source>
</evidence>
<dbReference type="InterPro" id="IPR002123">
    <property type="entry name" value="Plipid/glycerol_acylTrfase"/>
</dbReference>
<dbReference type="CDD" id="cd07989">
    <property type="entry name" value="LPLAT_AGPAT-like"/>
    <property type="match status" value="1"/>
</dbReference>
<keyword evidence="3" id="KW-1133">Transmembrane helix</keyword>
<keyword evidence="6" id="KW-1185">Reference proteome</keyword>
<keyword evidence="3" id="KW-0472">Membrane</keyword>
<dbReference type="PANTHER" id="PTHR10434:SF66">
    <property type="entry name" value="PHOSPHOLIPID_GLYCEROL ACYLTRANSFERASE DOMAIN-CONTAINING PROTEIN"/>
    <property type="match status" value="1"/>
</dbReference>
<organism evidence="5 6">
    <name type="scientific">Chrysophaeum taylorii</name>
    <dbReference type="NCBI Taxonomy" id="2483200"/>
    <lineage>
        <taxon>Eukaryota</taxon>
        <taxon>Sar</taxon>
        <taxon>Stramenopiles</taxon>
        <taxon>Ochrophyta</taxon>
        <taxon>Pelagophyceae</taxon>
        <taxon>Pelagomonadales</taxon>
        <taxon>Pelagomonadaceae</taxon>
        <taxon>Chrysophaeum</taxon>
    </lineage>
</organism>
<keyword evidence="3" id="KW-0812">Transmembrane</keyword>